<feature type="transmembrane region" description="Helical" evidence="7">
    <location>
        <begin position="12"/>
        <end position="32"/>
    </location>
</feature>
<dbReference type="RefSeq" id="WP_183553162.1">
    <property type="nucleotide sequence ID" value="NZ_JACHBX010000001.1"/>
</dbReference>
<dbReference type="Pfam" id="PF02417">
    <property type="entry name" value="Chromate_transp"/>
    <property type="match status" value="1"/>
</dbReference>
<dbReference type="AlphaFoldDB" id="A0A7W9WZC2"/>
<gene>
    <name evidence="8" type="ORF">HD842_001732</name>
</gene>
<reference evidence="8 9" key="1">
    <citation type="submission" date="2020-08" db="EMBL/GenBank/DDBJ databases">
        <title>The Agave Microbiome: Exploring the role of microbial communities in plant adaptations to desert environments.</title>
        <authorList>
            <person name="Partida-Martinez L.P."/>
        </authorList>
    </citation>
    <scope>NUCLEOTIDE SEQUENCE [LARGE SCALE GENOMIC DNA]</scope>
    <source>
        <strain evidence="8 9">AT3.2</strain>
    </source>
</reference>
<dbReference type="GO" id="GO:0005886">
    <property type="term" value="C:plasma membrane"/>
    <property type="evidence" value="ECO:0007669"/>
    <property type="project" value="UniProtKB-SubCell"/>
</dbReference>
<evidence type="ECO:0000313" key="8">
    <source>
        <dbReference type="EMBL" id="MBB6133621.1"/>
    </source>
</evidence>
<evidence type="ECO:0000313" key="9">
    <source>
        <dbReference type="Proteomes" id="UP000540787"/>
    </source>
</evidence>
<evidence type="ECO:0000256" key="5">
    <source>
        <dbReference type="ARBA" id="ARBA00022989"/>
    </source>
</evidence>
<accession>A0A7W9WZC2</accession>
<feature type="transmembrane region" description="Helical" evidence="7">
    <location>
        <begin position="159"/>
        <end position="192"/>
    </location>
</feature>
<keyword evidence="3" id="KW-1003">Cell membrane</keyword>
<evidence type="ECO:0000256" key="1">
    <source>
        <dbReference type="ARBA" id="ARBA00004651"/>
    </source>
</evidence>
<proteinExistence type="inferred from homology"/>
<dbReference type="Proteomes" id="UP000540787">
    <property type="component" value="Unassembled WGS sequence"/>
</dbReference>
<dbReference type="EMBL" id="JACHBX010000001">
    <property type="protein sequence ID" value="MBB6133621.1"/>
    <property type="molecule type" value="Genomic_DNA"/>
</dbReference>
<sequence length="193" mass="20873">MSAPQLVFTWHDWISLFTHFLGLSLMSLGGAISTTSEMQRYLVERQGWLTPAQFGDSVALAQSSPGPNVLFVALLGWNVGLNNGSTMAALCGVVIAMIGIMLPSTVFTYQVAQWAHRNRGRRAVRAFKQGMAPLVIAMLLSTAWLLASGGATGLDHWPLWLLSAVSCIVIWRTRLHLLWMLAAGAVLGALGLL</sequence>
<evidence type="ECO:0000256" key="3">
    <source>
        <dbReference type="ARBA" id="ARBA00022475"/>
    </source>
</evidence>
<name>A0A7W9WZC2_9BURK</name>
<evidence type="ECO:0000256" key="2">
    <source>
        <dbReference type="ARBA" id="ARBA00005262"/>
    </source>
</evidence>
<evidence type="ECO:0000256" key="6">
    <source>
        <dbReference type="ARBA" id="ARBA00023136"/>
    </source>
</evidence>
<dbReference type="InterPro" id="IPR003370">
    <property type="entry name" value="Chromate_transpt"/>
</dbReference>
<dbReference type="GO" id="GO:0015109">
    <property type="term" value="F:chromate transmembrane transporter activity"/>
    <property type="evidence" value="ECO:0007669"/>
    <property type="project" value="InterPro"/>
</dbReference>
<comment type="similarity">
    <text evidence="2">Belongs to the chromate ion transporter (CHR) (TC 2.A.51) family.</text>
</comment>
<dbReference type="InterPro" id="IPR052518">
    <property type="entry name" value="CHR_Transporter"/>
</dbReference>
<organism evidence="8 9">
    <name type="scientific">Massilia aurea</name>
    <dbReference type="NCBI Taxonomy" id="373040"/>
    <lineage>
        <taxon>Bacteria</taxon>
        <taxon>Pseudomonadati</taxon>
        <taxon>Pseudomonadota</taxon>
        <taxon>Betaproteobacteria</taxon>
        <taxon>Burkholderiales</taxon>
        <taxon>Oxalobacteraceae</taxon>
        <taxon>Telluria group</taxon>
        <taxon>Massilia</taxon>
    </lineage>
</organism>
<feature type="transmembrane region" description="Helical" evidence="7">
    <location>
        <begin position="87"/>
        <end position="109"/>
    </location>
</feature>
<feature type="transmembrane region" description="Helical" evidence="7">
    <location>
        <begin position="130"/>
        <end position="147"/>
    </location>
</feature>
<keyword evidence="6 7" id="KW-0472">Membrane</keyword>
<dbReference type="PANTHER" id="PTHR43663">
    <property type="entry name" value="CHROMATE TRANSPORT PROTEIN-RELATED"/>
    <property type="match status" value="1"/>
</dbReference>
<comment type="caution">
    <text evidence="8">The sequence shown here is derived from an EMBL/GenBank/DDBJ whole genome shotgun (WGS) entry which is preliminary data.</text>
</comment>
<protein>
    <submittedName>
        <fullName evidence="8">Chromate transporter</fullName>
    </submittedName>
</protein>
<dbReference type="PANTHER" id="PTHR43663:SF1">
    <property type="entry name" value="CHROMATE TRANSPORTER"/>
    <property type="match status" value="1"/>
</dbReference>
<keyword evidence="4 7" id="KW-0812">Transmembrane</keyword>
<evidence type="ECO:0000256" key="7">
    <source>
        <dbReference type="SAM" id="Phobius"/>
    </source>
</evidence>
<keyword evidence="9" id="KW-1185">Reference proteome</keyword>
<keyword evidence="5 7" id="KW-1133">Transmembrane helix</keyword>
<evidence type="ECO:0000256" key="4">
    <source>
        <dbReference type="ARBA" id="ARBA00022692"/>
    </source>
</evidence>
<comment type="subcellular location">
    <subcellularLocation>
        <location evidence="1">Cell membrane</location>
        <topology evidence="1">Multi-pass membrane protein</topology>
    </subcellularLocation>
</comment>